<organism evidence="4 5">
    <name type="scientific">Methanohalobium evestigatum (strain ATCC BAA-1072 / DSM 3721 / NBRC 107634 / OCM 161 / Z-7303)</name>
    <dbReference type="NCBI Taxonomy" id="644295"/>
    <lineage>
        <taxon>Archaea</taxon>
        <taxon>Methanobacteriati</taxon>
        <taxon>Methanobacteriota</taxon>
        <taxon>Stenosarchaea group</taxon>
        <taxon>Methanomicrobia</taxon>
        <taxon>Methanosarcinales</taxon>
        <taxon>Methanosarcinaceae</taxon>
        <taxon>Methanohalobium</taxon>
    </lineage>
</organism>
<evidence type="ECO:0000313" key="4">
    <source>
        <dbReference type="EMBL" id="ADI74308.1"/>
    </source>
</evidence>
<dbReference type="InterPro" id="IPR003594">
    <property type="entry name" value="HATPase_dom"/>
</dbReference>
<dbReference type="InterPro" id="IPR011495">
    <property type="entry name" value="Sig_transdc_His_kin_sub2_dim/P"/>
</dbReference>
<proteinExistence type="predicted"/>
<dbReference type="SUPFAM" id="SSF55874">
    <property type="entry name" value="ATPase domain of HSP90 chaperone/DNA topoisomerase II/histidine kinase"/>
    <property type="match status" value="1"/>
</dbReference>
<keyword evidence="4" id="KW-0418">Kinase</keyword>
<feature type="domain" description="Histidine kinase" evidence="1">
    <location>
        <begin position="522"/>
        <end position="712"/>
    </location>
</feature>
<dbReference type="GeneID" id="9347093"/>
<reference evidence="4 5" key="1">
    <citation type="submission" date="2010-06" db="EMBL/GenBank/DDBJ databases">
        <title>Complete sequence chromosome of Methanohalobium evestigatum Z-7303.</title>
        <authorList>
            <consortium name="US DOE Joint Genome Institute"/>
            <person name="Lucas S."/>
            <person name="Copeland A."/>
            <person name="Lapidus A."/>
            <person name="Cheng J.-F."/>
            <person name="Bruce D."/>
            <person name="Goodwin L."/>
            <person name="Pitluck S."/>
            <person name="Saunders E."/>
            <person name="Detter J.C."/>
            <person name="Han C."/>
            <person name="Tapia R."/>
            <person name="Land M."/>
            <person name="Hauser L."/>
            <person name="Kyrpides N."/>
            <person name="Mikhailova N."/>
            <person name="Sieprawska-Lupa M."/>
            <person name="Whitman W.B."/>
            <person name="Anderson I."/>
            <person name="Woyke T."/>
        </authorList>
    </citation>
    <scope>NUCLEOTIDE SEQUENCE [LARGE SCALE GENOMIC DNA]</scope>
    <source>
        <strain evidence="5">ATCC BAA-1072 / DSM 3721 / NBRC 107634 / OCM 161 / Z-7303</strain>
    </source>
</reference>
<dbReference type="PROSITE" id="PS50113">
    <property type="entry name" value="PAC"/>
    <property type="match status" value="2"/>
</dbReference>
<keyword evidence="4" id="KW-0808">Transferase</keyword>
<dbReference type="AlphaFoldDB" id="D7E9N6"/>
<dbReference type="Gene3D" id="3.30.565.10">
    <property type="entry name" value="Histidine kinase-like ATPase, C-terminal domain"/>
    <property type="match status" value="1"/>
</dbReference>
<dbReference type="InterPro" id="IPR001610">
    <property type="entry name" value="PAC"/>
</dbReference>
<accession>D7E9N6</accession>
<dbReference type="InterPro" id="IPR000700">
    <property type="entry name" value="PAS-assoc_C"/>
</dbReference>
<dbReference type="KEGG" id="mev:Metev_1454"/>
<feature type="domain" description="PAC" evidence="3">
    <location>
        <begin position="454"/>
        <end position="507"/>
    </location>
</feature>
<dbReference type="PROSITE" id="PS50109">
    <property type="entry name" value="HIS_KIN"/>
    <property type="match status" value="1"/>
</dbReference>
<feature type="domain" description="PAS" evidence="2">
    <location>
        <begin position="252"/>
        <end position="322"/>
    </location>
</feature>
<evidence type="ECO:0000259" key="2">
    <source>
        <dbReference type="PROSITE" id="PS50112"/>
    </source>
</evidence>
<dbReference type="OrthoDB" id="8127at2157"/>
<feature type="domain" description="PAC" evidence="3">
    <location>
        <begin position="325"/>
        <end position="377"/>
    </location>
</feature>
<dbReference type="Pfam" id="PF02518">
    <property type="entry name" value="HATPase_c"/>
    <property type="match status" value="1"/>
</dbReference>
<dbReference type="Gene3D" id="3.30.450.20">
    <property type="entry name" value="PAS domain"/>
    <property type="match status" value="4"/>
</dbReference>
<protein>
    <submittedName>
        <fullName evidence="4">Signal transduction histidine kinase</fullName>
    </submittedName>
</protein>
<dbReference type="Pfam" id="PF08447">
    <property type="entry name" value="PAS_3"/>
    <property type="match status" value="2"/>
</dbReference>
<dbReference type="RefSeq" id="WP_013194873.1">
    <property type="nucleotide sequence ID" value="NC_014253.1"/>
</dbReference>
<dbReference type="SMART" id="SM00387">
    <property type="entry name" value="HATPase_c"/>
    <property type="match status" value="1"/>
</dbReference>
<dbReference type="CDD" id="cd00130">
    <property type="entry name" value="PAS"/>
    <property type="match status" value="2"/>
</dbReference>
<gene>
    <name evidence="4" type="ordered locus">Metev_1454</name>
</gene>
<dbReference type="PANTHER" id="PTHR43065:SF23">
    <property type="entry name" value="SENSOR HISTIDINE KINASE PDTAS"/>
    <property type="match status" value="1"/>
</dbReference>
<dbReference type="InterPro" id="IPR013655">
    <property type="entry name" value="PAS_fold_3"/>
</dbReference>
<dbReference type="PROSITE" id="PS50112">
    <property type="entry name" value="PAS"/>
    <property type="match status" value="2"/>
</dbReference>
<dbReference type="InterPro" id="IPR036890">
    <property type="entry name" value="HATPase_C_sf"/>
</dbReference>
<evidence type="ECO:0000313" key="5">
    <source>
        <dbReference type="Proteomes" id="UP000000391"/>
    </source>
</evidence>
<dbReference type="HOGENOM" id="CLU_000445_114_57_2"/>
<dbReference type="SMART" id="SM00086">
    <property type="entry name" value="PAC"/>
    <property type="match status" value="2"/>
</dbReference>
<dbReference type="Pfam" id="PF13188">
    <property type="entry name" value="PAS_8"/>
    <property type="match status" value="1"/>
</dbReference>
<name>D7E9N6_METEZ</name>
<dbReference type="SUPFAM" id="SSF55785">
    <property type="entry name" value="PYP-like sensor domain (PAS domain)"/>
    <property type="match status" value="4"/>
</dbReference>
<dbReference type="SMART" id="SM00091">
    <property type="entry name" value="PAS"/>
    <property type="match status" value="4"/>
</dbReference>
<sequence>MSEGVCIFEIIYDSNGYPTDYMIIDSNSAYESIIGYRKEDLAGSKASDIFGTEYIPHLYTYAKIAETGKQTNFETYCPYIGKHYRVSIISPEKGKFITILTDITGQNEIDDELKAVYENVPVVIMLVDSDRRILKLNKNAELFAGSSAKNLKGLRGGDALGCLHSLDDPEGCGFGPHCKNCKVRNTVLDTFNTGTNYNNVEVNLPFIVNGYEKHLTLLLSTSFINTDNQPKVLVSIQDITDKKTLEKNICEKDSLLKDITENIWDMVCLADKNCNFVYVSPSHEHHLGYHFEDLVDKNIFEFIHPDDLKHIEKLYFEFLQTLNPIRSECRFRHSKGHYVWLETSVNVVYDDYGDIKYFVFNSRDITERKETEEKLKYKEEILELALNSTSLAVWDCDIKKGELYFSEQFSKLLDCGNKELVLDTQTWWNLIHPDDVNRVSKALNDYYAGRTTVFESEYRIKDNSGKWLWLLDKGKITKRDNSGNSERLTGVILDITDKVEREEKIREYANKIKESKITREKELHHRIKNNLQVISSLLNLQSEKFEDEDVVEAFKDTQNRVISMSFVHQKLYQTNNLDNLNSKDYIKELVSYLTNLYNKNNIDLNIDVQNCYFGIDIIIPLGMLINELVSNSLKYAFPEGESGKVDIQLYKNYKECYTLIIADNGRGIPENIDIRDAETLGFQLVSSLVNQVNGDFEIYSGNGTMFIIEFSG</sequence>
<dbReference type="InterPro" id="IPR000014">
    <property type="entry name" value="PAS"/>
</dbReference>
<keyword evidence="5" id="KW-1185">Reference proteome</keyword>
<dbReference type="Pfam" id="PF13426">
    <property type="entry name" value="PAS_9"/>
    <property type="match status" value="1"/>
</dbReference>
<dbReference type="PANTHER" id="PTHR43065">
    <property type="entry name" value="SENSOR HISTIDINE KINASE"/>
    <property type="match status" value="1"/>
</dbReference>
<dbReference type="Pfam" id="PF07568">
    <property type="entry name" value="HisKA_2"/>
    <property type="match status" value="1"/>
</dbReference>
<dbReference type="GO" id="GO:0016301">
    <property type="term" value="F:kinase activity"/>
    <property type="evidence" value="ECO:0007669"/>
    <property type="project" value="UniProtKB-KW"/>
</dbReference>
<evidence type="ECO:0000259" key="3">
    <source>
        <dbReference type="PROSITE" id="PS50113"/>
    </source>
</evidence>
<dbReference type="STRING" id="644295.Metev_1454"/>
<dbReference type="EMBL" id="CP002069">
    <property type="protein sequence ID" value="ADI74308.1"/>
    <property type="molecule type" value="Genomic_DNA"/>
</dbReference>
<evidence type="ECO:0000259" key="1">
    <source>
        <dbReference type="PROSITE" id="PS50109"/>
    </source>
</evidence>
<dbReference type="Proteomes" id="UP000000391">
    <property type="component" value="Chromosome"/>
</dbReference>
<dbReference type="NCBIfam" id="TIGR00229">
    <property type="entry name" value="sensory_box"/>
    <property type="match status" value="2"/>
</dbReference>
<dbReference type="InterPro" id="IPR005467">
    <property type="entry name" value="His_kinase_dom"/>
</dbReference>
<dbReference type="InterPro" id="IPR035965">
    <property type="entry name" value="PAS-like_dom_sf"/>
</dbReference>
<feature type="domain" description="PAS" evidence="2">
    <location>
        <begin position="378"/>
        <end position="450"/>
    </location>
</feature>